<dbReference type="RefSeq" id="WP_338397048.1">
    <property type="nucleotide sequence ID" value="NZ_AP025292.1"/>
</dbReference>
<dbReference type="Proteomes" id="UP001354989">
    <property type="component" value="Chromosome"/>
</dbReference>
<sequence length="175" mass="20068">MKLLFFTSFICILTISCTQQQEPEPPIFGMAIGSDIDLSIQNPQGVDLISPATEEYFPVEDMQLYYLVDGKKVKVQDFAPQIGGHNGLKLLNGISTHKLRCFLYNYNEKEEEIGEDGVKKGTSMYYLQLNQTITDTIKTEWEALDGRYYAIRKVWYNGNLFEEEPFDLTIVKGQE</sequence>
<organism evidence="1 2">
    <name type="scientific">Persicobacter psychrovividus</name>
    <dbReference type="NCBI Taxonomy" id="387638"/>
    <lineage>
        <taxon>Bacteria</taxon>
        <taxon>Pseudomonadati</taxon>
        <taxon>Bacteroidota</taxon>
        <taxon>Cytophagia</taxon>
        <taxon>Cytophagales</taxon>
        <taxon>Persicobacteraceae</taxon>
        <taxon>Persicobacter</taxon>
    </lineage>
</organism>
<proteinExistence type="predicted"/>
<protein>
    <recommendedName>
        <fullName evidence="3">Lipoprotein</fullName>
    </recommendedName>
</protein>
<evidence type="ECO:0000313" key="1">
    <source>
        <dbReference type="EMBL" id="BDC99860.1"/>
    </source>
</evidence>
<evidence type="ECO:0008006" key="3">
    <source>
        <dbReference type="Google" id="ProtNLM"/>
    </source>
</evidence>
<accession>A0ABM7VFX2</accession>
<keyword evidence="2" id="KW-1185">Reference proteome</keyword>
<name>A0ABM7VFX2_9BACT</name>
<reference evidence="1 2" key="1">
    <citation type="submission" date="2021-12" db="EMBL/GenBank/DDBJ databases">
        <title>Genome sequencing of bacteria with rrn-lacking chromosome and rrn-plasmid.</title>
        <authorList>
            <person name="Anda M."/>
            <person name="Iwasaki W."/>
        </authorList>
    </citation>
    <scope>NUCLEOTIDE SEQUENCE [LARGE SCALE GENOMIC DNA]</scope>
    <source>
        <strain evidence="1 2">NBRC 101262</strain>
    </source>
</reference>
<evidence type="ECO:0000313" key="2">
    <source>
        <dbReference type="Proteomes" id="UP001354989"/>
    </source>
</evidence>
<dbReference type="PROSITE" id="PS51257">
    <property type="entry name" value="PROKAR_LIPOPROTEIN"/>
    <property type="match status" value="1"/>
</dbReference>
<gene>
    <name evidence="1" type="ORF">PEPS_21410</name>
</gene>
<dbReference type="EMBL" id="AP025292">
    <property type="protein sequence ID" value="BDC99860.1"/>
    <property type="molecule type" value="Genomic_DNA"/>
</dbReference>